<accession>A0A9P7VD69</accession>
<name>A0A9P7VD69_9ASCO</name>
<dbReference type="GO" id="GO:0000972">
    <property type="term" value="P:transcription-dependent tethering of RNA polymerase II gene DNA at nuclear periphery"/>
    <property type="evidence" value="ECO:0007669"/>
    <property type="project" value="TreeGrafter"/>
</dbReference>
<dbReference type="Gene3D" id="1.25.40.440">
    <property type="entry name" value="Nucleoporin, helical domain, central subdomain"/>
    <property type="match status" value="1"/>
</dbReference>
<dbReference type="InterPro" id="IPR007187">
    <property type="entry name" value="Nucleoporin_Nup133/Nup155_C"/>
</dbReference>
<evidence type="ECO:0000256" key="2">
    <source>
        <dbReference type="ARBA" id="ARBA00007373"/>
    </source>
</evidence>
<sequence>MLLLTASKNSSQLGQTSTDSKFIAPTLHLSDAAFDGLQFQEQGNNMVDSSKDSSSRRYFTFRNMEASSEVNYKIHVSNFANLPPLKLASKYISDLTKVDSMTPSDIYSDEHINKSGAGLDHYFFDYEKGLGELSRFEKIKQLDLPNKFFEEYNSTECITKIGMFPEISRAWIIVDNKLTLWNYKLPQSSFNESAQFFTIDQLKHSILTAKLVKPREGVFVKEVNYLLIISTVTDIHIFLIEYNESTNSLEVFNPNLSVSTQGLIVNKFAVHLKTNEIYFSGEGNGVNVWRLEYTNKSSFIKNKCDKTCLTKSGISSVLPISKISGFDFFSTDSSSNTNTNNNNTNKPENQKVQEFISQLVVDSERDVLYTLSNKSCIRAYKLSKGQEQFTQHSHISPSEIFKAIASLFVNSQNIKAFLKFRIMTITTVSAEESSNVQLVAVTNYGFRIFFKLGSSASFSSYFLKSLGTSYGLKMSVVTVKFPPSKDLPQANPELDSFTRNKQYLSQMVLNQQQSTLLQNTKLGKVISPGVFICVKRTKGSDKLYVSTTNYGILKKTNKVVEDAEFLNINDRVDENSAIFIHDIVQLTPSMNATNTPNGYANILASQYTKAPLQFAVLTNFGISIYQYRTPDRILKACNEEVLEVFIGENGFEEACSSLLYLACSYGNSTELYKQQAKFYFATLGNNARLLEYSPASAQVGEHTLPYNQMVNIAKNDSHPTVEQVVLSDRFYGTCMLISRIFRDYWNSKVFIPLPHIKIDSNGRLELSSVSDDNLLIKGLGINKKEIEFFIGSIIVLIEFFVESGSKIQGLNTPNYSSDPNKFAAEVCIRAEHIAFTSVLKSLGAIKEGLSFLMVLIEEMETNETNFSDIMKFLSLNIQVNLLQLTFKDLLLPGRDVRNLIKDLLSSIINKNILKGGSIDLIASSLKGRCGSFCSADDVYIFKAIENLNRAKNIGNRDNELKIKFLKNAVELFEKAYDSLTLENIENSINIMLDLEFYTGAVDLLLKLALKIGTLPAIVLPVNSELFNGDLQKSSNAITKANENAKKKKQLYDMVFNILVRVDVKTIQVHETHNQLRINELVEIRDTVYQICFASNDRAFQYDFYQWFMNQGANERLLDINTPFILPFLEEKAQKDLICSDLLWLYHAKRENYFAAGQILYSLAVSEFHLTLDRRVEYMSRANGFCNCTCPPNLRQKMIQLSTQLQELLDVASLQLDILTTIRNDSRISVENKKLAENALGFKVLGISELFNDYTDPLGYYALSLLVFKISDYKNSDEILKRWTLLFEKIYHKFVSMEAGSRDALYVSIEKIFHSISPKLSSSDLIFPIDELIKMIAKTIHEAEAETKDPQQKPPQGYLIELFIKSGINYDKLYHVIKSLIEQNAYEVYPKFTDYLKKEMLYLIQQWYKTDKMLRELISGDKIRGLTSYSLESDPILGLEGHNI</sequence>
<evidence type="ECO:0000259" key="6">
    <source>
        <dbReference type="Pfam" id="PF08801"/>
    </source>
</evidence>
<dbReference type="InterPro" id="IPR042537">
    <property type="entry name" value="Nucleoporin_Nup155_C_2"/>
</dbReference>
<evidence type="ECO:0000313" key="8">
    <source>
        <dbReference type="Proteomes" id="UP000790833"/>
    </source>
</evidence>
<dbReference type="RefSeq" id="XP_043050706.1">
    <property type="nucleotide sequence ID" value="XM_043194382.1"/>
</dbReference>
<gene>
    <name evidence="7" type="ORF">KQ657_003683</name>
</gene>
<dbReference type="FunFam" id="1.25.40.440:FF:000001">
    <property type="entry name" value="Nuclear pore complex subunit"/>
    <property type="match status" value="1"/>
</dbReference>
<feature type="domain" description="Nucleoporin Nup133/Nup155-like C-terminal" evidence="5">
    <location>
        <begin position="727"/>
        <end position="1433"/>
    </location>
</feature>
<comment type="similarity">
    <text evidence="2">Belongs to the non-repetitive/WGA-negative nucleoporin family.</text>
</comment>
<dbReference type="InterPro" id="IPR004870">
    <property type="entry name" value="Nucleoporin_Nup155"/>
</dbReference>
<dbReference type="OrthoDB" id="338970at2759"/>
<organism evidence="7 8">
    <name type="scientific">Scheffersomyces spartinae</name>
    <dbReference type="NCBI Taxonomy" id="45513"/>
    <lineage>
        <taxon>Eukaryota</taxon>
        <taxon>Fungi</taxon>
        <taxon>Dikarya</taxon>
        <taxon>Ascomycota</taxon>
        <taxon>Saccharomycotina</taxon>
        <taxon>Pichiomycetes</taxon>
        <taxon>Debaryomycetaceae</taxon>
        <taxon>Scheffersomyces</taxon>
    </lineage>
</organism>
<keyword evidence="3" id="KW-0813">Transport</keyword>
<proteinExistence type="inferred from homology"/>
<dbReference type="Proteomes" id="UP000790833">
    <property type="component" value="Unassembled WGS sequence"/>
</dbReference>
<feature type="domain" description="Nucleoporin Nup133/Nup155-like N-terminal" evidence="6">
    <location>
        <begin position="133"/>
        <end position="624"/>
    </location>
</feature>
<dbReference type="Gene3D" id="1.20.58.1780">
    <property type="match status" value="1"/>
</dbReference>
<dbReference type="GO" id="GO:0006606">
    <property type="term" value="P:protein import into nucleus"/>
    <property type="evidence" value="ECO:0007669"/>
    <property type="project" value="TreeGrafter"/>
</dbReference>
<dbReference type="Gene3D" id="1.20.120.1050">
    <property type="match status" value="1"/>
</dbReference>
<evidence type="ECO:0000256" key="1">
    <source>
        <dbReference type="ARBA" id="ARBA00004123"/>
    </source>
</evidence>
<dbReference type="Gene3D" id="1.10.167.20">
    <property type="match status" value="1"/>
</dbReference>
<dbReference type="Gene3D" id="1.25.40.450">
    <property type="entry name" value="Nucleoporin, helical domain, N-terminal subdomain"/>
    <property type="match status" value="1"/>
</dbReference>
<evidence type="ECO:0000259" key="5">
    <source>
        <dbReference type="Pfam" id="PF03177"/>
    </source>
</evidence>
<dbReference type="GO" id="GO:0044611">
    <property type="term" value="C:nuclear pore inner ring"/>
    <property type="evidence" value="ECO:0007669"/>
    <property type="project" value="TreeGrafter"/>
</dbReference>
<keyword evidence="8" id="KW-1185">Reference proteome</keyword>
<dbReference type="PANTHER" id="PTHR10350:SF6">
    <property type="entry name" value="NUCLEAR PORE COMPLEX PROTEIN NUP155"/>
    <property type="match status" value="1"/>
</dbReference>
<protein>
    <recommendedName>
        <fullName evidence="9">Nucleoporin</fullName>
    </recommendedName>
</protein>
<evidence type="ECO:0000313" key="7">
    <source>
        <dbReference type="EMBL" id="KAG7195159.1"/>
    </source>
</evidence>
<dbReference type="Pfam" id="PF08801">
    <property type="entry name" value="Nucleoporin_N"/>
    <property type="match status" value="1"/>
</dbReference>
<dbReference type="Pfam" id="PF03177">
    <property type="entry name" value="Nucleoporin_C"/>
    <property type="match status" value="1"/>
</dbReference>
<dbReference type="InterPro" id="IPR014908">
    <property type="entry name" value="Nucleoporin_Nup133/Nup155_N"/>
</dbReference>
<dbReference type="EMBL" id="JAHMUF010000004">
    <property type="protein sequence ID" value="KAG7195159.1"/>
    <property type="molecule type" value="Genomic_DNA"/>
</dbReference>
<dbReference type="GO" id="GO:0036228">
    <property type="term" value="P:protein localization to nuclear inner membrane"/>
    <property type="evidence" value="ECO:0007669"/>
    <property type="project" value="TreeGrafter"/>
</dbReference>
<keyword evidence="4" id="KW-0539">Nucleus</keyword>
<evidence type="ECO:0000256" key="3">
    <source>
        <dbReference type="ARBA" id="ARBA00022448"/>
    </source>
</evidence>
<dbReference type="GeneID" id="66117057"/>
<comment type="caution">
    <text evidence="7">The sequence shown here is derived from an EMBL/GenBank/DDBJ whole genome shotgun (WGS) entry which is preliminary data.</text>
</comment>
<dbReference type="InterPro" id="IPR042533">
    <property type="entry name" value="Nucleoporin_Nup155_C_1"/>
</dbReference>
<dbReference type="PANTHER" id="PTHR10350">
    <property type="entry name" value="NUCLEAR PORE COMPLEX PROTEIN NUP155"/>
    <property type="match status" value="1"/>
</dbReference>
<reference evidence="7" key="1">
    <citation type="submission" date="2021-03" db="EMBL/GenBank/DDBJ databases">
        <authorList>
            <person name="Palmer J.M."/>
        </authorList>
    </citation>
    <scope>NUCLEOTIDE SEQUENCE</scope>
    <source>
        <strain evidence="7">ARV_011</strain>
    </source>
</reference>
<evidence type="ECO:0008006" key="9">
    <source>
        <dbReference type="Google" id="ProtNLM"/>
    </source>
</evidence>
<dbReference type="GO" id="GO:0006405">
    <property type="term" value="P:RNA export from nucleus"/>
    <property type="evidence" value="ECO:0007669"/>
    <property type="project" value="TreeGrafter"/>
</dbReference>
<comment type="subcellular location">
    <subcellularLocation>
        <location evidence="1">Nucleus</location>
    </subcellularLocation>
</comment>
<evidence type="ECO:0000256" key="4">
    <source>
        <dbReference type="ARBA" id="ARBA00023242"/>
    </source>
</evidence>
<dbReference type="GO" id="GO:0017056">
    <property type="term" value="F:structural constituent of nuclear pore"/>
    <property type="evidence" value="ECO:0007669"/>
    <property type="project" value="InterPro"/>
</dbReference>